<dbReference type="InterPro" id="IPR036938">
    <property type="entry name" value="PAP2/HPO_sf"/>
</dbReference>
<sequence>MTLLFLLLDPQDKEDVFSDGWLCYTEDAVPYFRKIQPEEYWLYNFPRTPSYYPGYLLWITISSVPTIVIILFMMLNSSKTDAIQASLGASLSILLAGSVTNSIKLVVGRPRPDFLARCFPDGSINDNMECIGKEADVIQGYKSFPSGHSSYVTVGSILGLFLAYTCYRQHYPPLNKLESHLPYVLLPSSSETVVDDKAPILPLVSGSETKDSLLKLV</sequence>
<dbReference type="Pfam" id="PF01569">
    <property type="entry name" value="PAP2"/>
    <property type="match status" value="1"/>
</dbReference>
<dbReference type="Proteomes" id="UP001186944">
    <property type="component" value="Unassembled WGS sequence"/>
</dbReference>
<comment type="caution">
    <text evidence="8">The sequence shown here is derived from an EMBL/GenBank/DDBJ whole genome shotgun (WGS) entry which is preliminary data.</text>
</comment>
<evidence type="ECO:0000313" key="9">
    <source>
        <dbReference type="Proteomes" id="UP001186944"/>
    </source>
</evidence>
<evidence type="ECO:0000256" key="5">
    <source>
        <dbReference type="ARBA" id="ARBA00023136"/>
    </source>
</evidence>
<reference evidence="8" key="1">
    <citation type="submission" date="2019-08" db="EMBL/GenBank/DDBJ databases">
        <title>The improved chromosome-level genome for the pearl oyster Pinctada fucata martensii using PacBio sequencing and Hi-C.</title>
        <authorList>
            <person name="Zheng Z."/>
        </authorList>
    </citation>
    <scope>NUCLEOTIDE SEQUENCE</scope>
    <source>
        <strain evidence="8">ZZ-2019</strain>
        <tissue evidence="8">Adductor muscle</tissue>
    </source>
</reference>
<dbReference type="PANTHER" id="PTHR10165:SF35">
    <property type="entry name" value="RE23632P"/>
    <property type="match status" value="1"/>
</dbReference>
<comment type="similarity">
    <text evidence="2">Belongs to the PA-phosphatase related phosphoesterase family.</text>
</comment>
<feature type="transmembrane region" description="Helical" evidence="6">
    <location>
        <begin position="55"/>
        <end position="75"/>
    </location>
</feature>
<evidence type="ECO:0000256" key="1">
    <source>
        <dbReference type="ARBA" id="ARBA00004141"/>
    </source>
</evidence>
<evidence type="ECO:0000256" key="4">
    <source>
        <dbReference type="ARBA" id="ARBA00022989"/>
    </source>
</evidence>
<dbReference type="GO" id="GO:0008195">
    <property type="term" value="F:phosphatidate phosphatase activity"/>
    <property type="evidence" value="ECO:0007669"/>
    <property type="project" value="TreeGrafter"/>
</dbReference>
<accession>A0AA88Y9S6</accession>
<evidence type="ECO:0000313" key="8">
    <source>
        <dbReference type="EMBL" id="KAK3095019.1"/>
    </source>
</evidence>
<dbReference type="EMBL" id="VSWD01000008">
    <property type="protein sequence ID" value="KAK3095019.1"/>
    <property type="molecule type" value="Genomic_DNA"/>
</dbReference>
<evidence type="ECO:0000256" key="2">
    <source>
        <dbReference type="ARBA" id="ARBA00008816"/>
    </source>
</evidence>
<dbReference type="AlphaFoldDB" id="A0AA88Y9S6"/>
<keyword evidence="4 6" id="KW-1133">Transmembrane helix</keyword>
<dbReference type="GO" id="GO:0006644">
    <property type="term" value="P:phospholipid metabolic process"/>
    <property type="evidence" value="ECO:0007669"/>
    <property type="project" value="InterPro"/>
</dbReference>
<keyword evidence="5 6" id="KW-0472">Membrane</keyword>
<evidence type="ECO:0000259" key="7">
    <source>
        <dbReference type="Pfam" id="PF01569"/>
    </source>
</evidence>
<name>A0AA88Y9S6_PINIB</name>
<keyword evidence="9" id="KW-1185">Reference proteome</keyword>
<evidence type="ECO:0000256" key="6">
    <source>
        <dbReference type="SAM" id="Phobius"/>
    </source>
</evidence>
<proteinExistence type="inferred from homology"/>
<comment type="subcellular location">
    <subcellularLocation>
        <location evidence="1">Membrane</location>
        <topology evidence="1">Multi-pass membrane protein</topology>
    </subcellularLocation>
</comment>
<dbReference type="Gene3D" id="1.20.144.10">
    <property type="entry name" value="Phosphatidic acid phosphatase type 2/haloperoxidase"/>
    <property type="match status" value="1"/>
</dbReference>
<dbReference type="GO" id="GO:0016020">
    <property type="term" value="C:membrane"/>
    <property type="evidence" value="ECO:0007669"/>
    <property type="project" value="UniProtKB-SubCell"/>
</dbReference>
<dbReference type="PANTHER" id="PTHR10165">
    <property type="entry name" value="LIPID PHOSPHATE PHOSPHATASE"/>
    <property type="match status" value="1"/>
</dbReference>
<gene>
    <name evidence="8" type="ORF">FSP39_009220</name>
</gene>
<protein>
    <recommendedName>
        <fullName evidence="7">Phosphatidic acid phosphatase type 2/haloperoxidase domain-containing protein</fullName>
    </recommendedName>
</protein>
<dbReference type="SUPFAM" id="SSF48317">
    <property type="entry name" value="Acid phosphatase/Vanadium-dependent haloperoxidase"/>
    <property type="match status" value="1"/>
</dbReference>
<organism evidence="8 9">
    <name type="scientific">Pinctada imbricata</name>
    <name type="common">Atlantic pearl-oyster</name>
    <name type="synonym">Pinctada martensii</name>
    <dbReference type="NCBI Taxonomy" id="66713"/>
    <lineage>
        <taxon>Eukaryota</taxon>
        <taxon>Metazoa</taxon>
        <taxon>Spiralia</taxon>
        <taxon>Lophotrochozoa</taxon>
        <taxon>Mollusca</taxon>
        <taxon>Bivalvia</taxon>
        <taxon>Autobranchia</taxon>
        <taxon>Pteriomorphia</taxon>
        <taxon>Pterioida</taxon>
        <taxon>Pterioidea</taxon>
        <taxon>Pteriidae</taxon>
        <taxon>Pinctada</taxon>
    </lineage>
</organism>
<dbReference type="InterPro" id="IPR043216">
    <property type="entry name" value="PAP-like"/>
</dbReference>
<dbReference type="InterPro" id="IPR000326">
    <property type="entry name" value="PAP2/HPO"/>
</dbReference>
<dbReference type="GO" id="GO:0046839">
    <property type="term" value="P:phospholipid dephosphorylation"/>
    <property type="evidence" value="ECO:0007669"/>
    <property type="project" value="TreeGrafter"/>
</dbReference>
<keyword evidence="3 6" id="KW-0812">Transmembrane</keyword>
<evidence type="ECO:0000256" key="3">
    <source>
        <dbReference type="ARBA" id="ARBA00022692"/>
    </source>
</evidence>
<feature type="domain" description="Phosphatidic acid phosphatase type 2/haloperoxidase" evidence="7">
    <location>
        <begin position="89"/>
        <end position="162"/>
    </location>
</feature>